<keyword evidence="2" id="KW-1185">Reference proteome</keyword>
<sequence length="235" mass="25406">MRPAAVEWPVVQRRLGVAADGLPGPVTFAALFRAMGADRLAVPLGAAAFAALQPAGILSTQTRLGHWLGQNAHESLGFTRLVESLNYTSAARIREVWPSRFPTVADAMPFVRQPELLAEHVYGGRMGNSWRGAGWRFRGRGLKMITGANNYAWLQQITGVPLMQQPDLAAEPATALRLSAAYWAHVGCHGWADADDVRRLSNLINRGDARAPQSPIGLADRVARTRRAAALIGGQ</sequence>
<dbReference type="RefSeq" id="WP_184200570.1">
    <property type="nucleotide sequence ID" value="NZ_JACIIV010000018.1"/>
</dbReference>
<evidence type="ECO:0000313" key="1">
    <source>
        <dbReference type="EMBL" id="MBB6228367.1"/>
    </source>
</evidence>
<gene>
    <name evidence="1" type="ORF">FHS79_002552</name>
</gene>
<dbReference type="SUPFAM" id="SSF53955">
    <property type="entry name" value="Lysozyme-like"/>
    <property type="match status" value="1"/>
</dbReference>
<dbReference type="InterPro" id="IPR052354">
    <property type="entry name" value="Cell_Wall_Dynamics_Protein"/>
</dbReference>
<dbReference type="EMBL" id="JACIIV010000018">
    <property type="protein sequence ID" value="MBB6228367.1"/>
    <property type="molecule type" value="Genomic_DNA"/>
</dbReference>
<reference evidence="1 2" key="1">
    <citation type="submission" date="2020-08" db="EMBL/GenBank/DDBJ databases">
        <title>Genomic Encyclopedia of Type Strains, Phase IV (KMG-IV): sequencing the most valuable type-strain genomes for metagenomic binning, comparative biology and taxonomic classification.</title>
        <authorList>
            <person name="Goeker M."/>
        </authorList>
    </citation>
    <scope>NUCLEOTIDE SEQUENCE [LARGE SCALE GENOMIC DNA]</scope>
    <source>
        <strain evidence="1 2">DSM 102189</strain>
    </source>
</reference>
<dbReference type="PANTHER" id="PTHR34408:SF1">
    <property type="entry name" value="GLYCOSYL HYDROLASE FAMILY 19 DOMAIN-CONTAINING PROTEIN HI_1415"/>
    <property type="match status" value="1"/>
</dbReference>
<comment type="caution">
    <text evidence="1">The sequence shown here is derived from an EMBL/GenBank/DDBJ whole genome shotgun (WGS) entry which is preliminary data.</text>
</comment>
<dbReference type="AlphaFoldDB" id="A0A841L6Y2"/>
<dbReference type="Gene3D" id="1.10.530.10">
    <property type="match status" value="1"/>
</dbReference>
<protein>
    <submittedName>
        <fullName evidence="1">Putative chitinase</fullName>
    </submittedName>
</protein>
<dbReference type="Proteomes" id="UP000538147">
    <property type="component" value="Unassembled WGS sequence"/>
</dbReference>
<proteinExistence type="predicted"/>
<dbReference type="InterPro" id="IPR023346">
    <property type="entry name" value="Lysozyme-like_dom_sf"/>
</dbReference>
<dbReference type="PANTHER" id="PTHR34408">
    <property type="entry name" value="FAMILY PROTEIN, PUTATIVE-RELATED"/>
    <property type="match status" value="1"/>
</dbReference>
<evidence type="ECO:0000313" key="2">
    <source>
        <dbReference type="Proteomes" id="UP000538147"/>
    </source>
</evidence>
<name>A0A841L6Y2_9SPHN</name>
<organism evidence="1 2">
    <name type="scientific">Polymorphobacter multimanifer</name>
    <dbReference type="NCBI Taxonomy" id="1070431"/>
    <lineage>
        <taxon>Bacteria</taxon>
        <taxon>Pseudomonadati</taxon>
        <taxon>Pseudomonadota</taxon>
        <taxon>Alphaproteobacteria</taxon>
        <taxon>Sphingomonadales</taxon>
        <taxon>Sphingosinicellaceae</taxon>
        <taxon>Polymorphobacter</taxon>
    </lineage>
</organism>
<accession>A0A841L6Y2</accession>